<accession>A0A9P3LIG5</accession>
<name>A0A9P3LIG5_9APHY</name>
<evidence type="ECO:0000313" key="1">
    <source>
        <dbReference type="EMBL" id="GJE96340.1"/>
    </source>
</evidence>
<protein>
    <submittedName>
        <fullName evidence="1">Uncharacterized protein</fullName>
    </submittedName>
</protein>
<proteinExistence type="predicted"/>
<sequence>MQGRSDHGLSTAALGCFWTEQRRAAGLVLLRARAHKTSAHGSASPSRARDLRPPLSLMPIGLGLELAIR</sequence>
<dbReference type="AlphaFoldDB" id="A0A9P3LIG5"/>
<keyword evidence="2" id="KW-1185">Reference proteome</keyword>
<evidence type="ECO:0000313" key="2">
    <source>
        <dbReference type="Proteomes" id="UP000703269"/>
    </source>
</evidence>
<dbReference type="EMBL" id="BPQB01000058">
    <property type="protein sequence ID" value="GJE96340.1"/>
    <property type="molecule type" value="Genomic_DNA"/>
</dbReference>
<gene>
    <name evidence="1" type="ORF">PsYK624_125340</name>
</gene>
<dbReference type="Proteomes" id="UP000703269">
    <property type="component" value="Unassembled WGS sequence"/>
</dbReference>
<comment type="caution">
    <text evidence="1">The sequence shown here is derived from an EMBL/GenBank/DDBJ whole genome shotgun (WGS) entry which is preliminary data.</text>
</comment>
<organism evidence="1 2">
    <name type="scientific">Phanerochaete sordida</name>
    <dbReference type="NCBI Taxonomy" id="48140"/>
    <lineage>
        <taxon>Eukaryota</taxon>
        <taxon>Fungi</taxon>
        <taxon>Dikarya</taxon>
        <taxon>Basidiomycota</taxon>
        <taxon>Agaricomycotina</taxon>
        <taxon>Agaricomycetes</taxon>
        <taxon>Polyporales</taxon>
        <taxon>Phanerochaetaceae</taxon>
        <taxon>Phanerochaete</taxon>
    </lineage>
</organism>
<reference evidence="1 2" key="1">
    <citation type="submission" date="2021-08" db="EMBL/GenBank/DDBJ databases">
        <title>Draft Genome Sequence of Phanerochaete sordida strain YK-624.</title>
        <authorList>
            <person name="Mori T."/>
            <person name="Dohra H."/>
            <person name="Suzuki T."/>
            <person name="Kawagishi H."/>
            <person name="Hirai H."/>
        </authorList>
    </citation>
    <scope>NUCLEOTIDE SEQUENCE [LARGE SCALE GENOMIC DNA]</scope>
    <source>
        <strain evidence="1 2">YK-624</strain>
    </source>
</reference>